<dbReference type="PIRSF" id="PIRSF039097">
    <property type="entry name" value="MoSto_subunit"/>
    <property type="match status" value="1"/>
</dbReference>
<protein>
    <recommendedName>
        <fullName evidence="2">Aspartate/glutamate/uridylate kinase domain-containing protein</fullName>
    </recommendedName>
</protein>
<proteinExistence type="predicted"/>
<dbReference type="RefSeq" id="WP_394849286.1">
    <property type="nucleotide sequence ID" value="NZ_CP089982.1"/>
</dbReference>
<dbReference type="Pfam" id="PF00696">
    <property type="entry name" value="AA_kinase"/>
    <property type="match status" value="1"/>
</dbReference>
<evidence type="ECO:0000313" key="3">
    <source>
        <dbReference type="EMBL" id="WXA98672.1"/>
    </source>
</evidence>
<accession>A0ABZ2KJ15</accession>
<gene>
    <name evidence="3" type="ORF">LZC95_17795</name>
</gene>
<dbReference type="SUPFAM" id="SSF53633">
    <property type="entry name" value="Carbamate kinase-like"/>
    <property type="match status" value="1"/>
</dbReference>
<sequence length="268" mass="29656">MSLERRTIDSPLANSPLTQTEAPSLSYDPVALMPDVKVLKVGGQSIMDRGRTALFPILDELAAAKDRHKLLLCCGGGTRARHIYAVASDLELPTGLLAALGGYVPRQNARMLQMLLARHGGIFILHDDFEKLPLYFRLGCIPIMTGMPPFGYWEKPTENGRIPQHRTDAGVFLSAEVLGVKRAIFIKDEDGLFTDDPKKNPNAARIPSIGARELIKRDLADLVLERVVIEYLTRARFCHELQIINGLEPGMVTRALEGENVGTIIYKD</sequence>
<dbReference type="InterPro" id="IPR001048">
    <property type="entry name" value="Asp/Glu/Uridylate_kinase"/>
</dbReference>
<organism evidence="3 4">
    <name type="scientific">Pendulispora brunnea</name>
    <dbReference type="NCBI Taxonomy" id="2905690"/>
    <lineage>
        <taxon>Bacteria</taxon>
        <taxon>Pseudomonadati</taxon>
        <taxon>Myxococcota</taxon>
        <taxon>Myxococcia</taxon>
        <taxon>Myxococcales</taxon>
        <taxon>Sorangiineae</taxon>
        <taxon>Pendulisporaceae</taxon>
        <taxon>Pendulispora</taxon>
    </lineage>
</organism>
<dbReference type="Proteomes" id="UP001379533">
    <property type="component" value="Chromosome"/>
</dbReference>
<evidence type="ECO:0000256" key="1">
    <source>
        <dbReference type="SAM" id="MobiDB-lite"/>
    </source>
</evidence>
<keyword evidence="4" id="KW-1185">Reference proteome</keyword>
<dbReference type="InterPro" id="IPR030669">
    <property type="entry name" value="MoSto_subunit_alpha/beta"/>
</dbReference>
<feature type="domain" description="Aspartate/glutamate/uridylate kinase" evidence="2">
    <location>
        <begin position="36"/>
        <end position="216"/>
    </location>
</feature>
<name>A0ABZ2KJ15_9BACT</name>
<feature type="region of interest" description="Disordered" evidence="1">
    <location>
        <begin position="1"/>
        <end position="20"/>
    </location>
</feature>
<dbReference type="Gene3D" id="3.40.1160.10">
    <property type="entry name" value="Acetylglutamate kinase-like"/>
    <property type="match status" value="1"/>
</dbReference>
<dbReference type="EMBL" id="CP089982">
    <property type="protein sequence ID" value="WXA98672.1"/>
    <property type="molecule type" value="Genomic_DNA"/>
</dbReference>
<dbReference type="InterPro" id="IPR036393">
    <property type="entry name" value="AceGlu_kinase-like_sf"/>
</dbReference>
<reference evidence="3 4" key="1">
    <citation type="submission" date="2021-12" db="EMBL/GenBank/DDBJ databases">
        <title>Discovery of the Pendulisporaceae a myxobacterial family with distinct sporulation behavior and unique specialized metabolism.</title>
        <authorList>
            <person name="Garcia R."/>
            <person name="Popoff A."/>
            <person name="Bader C.D."/>
            <person name="Loehr J."/>
            <person name="Walesch S."/>
            <person name="Walt C."/>
            <person name="Boldt J."/>
            <person name="Bunk B."/>
            <person name="Haeckl F.J.F.P.J."/>
            <person name="Gunesch A.P."/>
            <person name="Birkelbach J."/>
            <person name="Nuebel U."/>
            <person name="Pietschmann T."/>
            <person name="Bach T."/>
            <person name="Mueller R."/>
        </authorList>
    </citation>
    <scope>NUCLEOTIDE SEQUENCE [LARGE SCALE GENOMIC DNA]</scope>
    <source>
        <strain evidence="3 4">MSr12523</strain>
    </source>
</reference>
<evidence type="ECO:0000259" key="2">
    <source>
        <dbReference type="Pfam" id="PF00696"/>
    </source>
</evidence>
<evidence type="ECO:0000313" key="4">
    <source>
        <dbReference type="Proteomes" id="UP001379533"/>
    </source>
</evidence>